<dbReference type="EMBL" id="AWUE01012041">
    <property type="protein sequence ID" value="OMP10090.1"/>
    <property type="molecule type" value="Genomic_DNA"/>
</dbReference>
<dbReference type="InterPro" id="IPR015495">
    <property type="entry name" value="Myb_TF_plants"/>
</dbReference>
<keyword evidence="8" id="KW-1185">Reference proteome</keyword>
<dbReference type="Proteomes" id="UP000187203">
    <property type="component" value="Unassembled WGS sequence"/>
</dbReference>
<comment type="caution">
    <text evidence="7">The sequence shown here is derived from an EMBL/GenBank/DDBJ whole genome shotgun (WGS) entry which is preliminary data.</text>
</comment>
<dbReference type="PANTHER" id="PTHR10641">
    <property type="entry name" value="MYB FAMILY TRANSCRIPTION FACTOR"/>
    <property type="match status" value="1"/>
</dbReference>
<dbReference type="InterPro" id="IPR017930">
    <property type="entry name" value="Myb_dom"/>
</dbReference>
<evidence type="ECO:0000256" key="4">
    <source>
        <dbReference type="SAM" id="MobiDB-lite"/>
    </source>
</evidence>
<feature type="domain" description="Myb-like" evidence="5">
    <location>
        <begin position="9"/>
        <end position="40"/>
    </location>
</feature>
<feature type="region of interest" description="Disordered" evidence="4">
    <location>
        <begin position="68"/>
        <end position="115"/>
    </location>
</feature>
<dbReference type="STRING" id="93759.A0A1R3KSN9"/>
<dbReference type="GO" id="GO:0003677">
    <property type="term" value="F:DNA binding"/>
    <property type="evidence" value="ECO:0007669"/>
    <property type="project" value="UniProtKB-KW"/>
</dbReference>
<evidence type="ECO:0000313" key="7">
    <source>
        <dbReference type="EMBL" id="OMP10090.1"/>
    </source>
</evidence>
<evidence type="ECO:0000256" key="1">
    <source>
        <dbReference type="ARBA" id="ARBA00004123"/>
    </source>
</evidence>
<name>A0A1R3KSN9_9ROSI</name>
<evidence type="ECO:0000256" key="3">
    <source>
        <dbReference type="ARBA" id="ARBA00023242"/>
    </source>
</evidence>
<reference evidence="8" key="1">
    <citation type="submission" date="2013-09" db="EMBL/GenBank/DDBJ databases">
        <title>Corchorus olitorius genome sequencing.</title>
        <authorList>
            <person name="Alam M."/>
            <person name="Haque M.S."/>
            <person name="Islam M.S."/>
            <person name="Emdad E.M."/>
            <person name="Islam M.M."/>
            <person name="Ahmed B."/>
            <person name="Halim A."/>
            <person name="Hossen Q.M.M."/>
            <person name="Hossain M.Z."/>
            <person name="Ahmed R."/>
            <person name="Khan M.M."/>
            <person name="Islam R."/>
            <person name="Rashid M.M."/>
            <person name="Khan S.A."/>
            <person name="Rahman M.S."/>
            <person name="Alam M."/>
            <person name="Yahiya A.S."/>
            <person name="Khan M.S."/>
            <person name="Azam M.S."/>
            <person name="Haque T."/>
            <person name="Lashkar M.Z.H."/>
            <person name="Akhand A.I."/>
            <person name="Morshed G."/>
            <person name="Roy S."/>
            <person name="Uddin K.S."/>
            <person name="Rabeya T."/>
            <person name="Hossain A.S."/>
            <person name="Chowdhury A."/>
            <person name="Snigdha A.R."/>
            <person name="Mortoza M.S."/>
            <person name="Matin S.A."/>
            <person name="Hoque S.M.E."/>
            <person name="Islam M.K."/>
            <person name="Roy D.K."/>
            <person name="Haider R."/>
            <person name="Moosa M.M."/>
            <person name="Elias S.M."/>
            <person name="Hasan A.M."/>
            <person name="Jahan S."/>
            <person name="Shafiuddin M."/>
            <person name="Mahmood N."/>
            <person name="Shommy N.S."/>
        </authorList>
    </citation>
    <scope>NUCLEOTIDE SEQUENCE [LARGE SCALE GENOMIC DNA]</scope>
    <source>
        <strain evidence="8">cv. O-4</strain>
    </source>
</reference>
<accession>A0A1R3KSN9</accession>
<dbReference type="GO" id="GO:0005634">
    <property type="term" value="C:nucleus"/>
    <property type="evidence" value="ECO:0007669"/>
    <property type="project" value="UniProtKB-SubCell"/>
</dbReference>
<feature type="compositionally biased region" description="Low complexity" evidence="4">
    <location>
        <begin position="68"/>
        <end position="98"/>
    </location>
</feature>
<dbReference type="InterPro" id="IPR001005">
    <property type="entry name" value="SANT/Myb"/>
</dbReference>
<evidence type="ECO:0000256" key="2">
    <source>
        <dbReference type="ARBA" id="ARBA00023125"/>
    </source>
</evidence>
<dbReference type="PANTHER" id="PTHR10641:SF1377">
    <property type="entry name" value="MYB-RELATED PROTEIN MYB4-LIKE"/>
    <property type="match status" value="1"/>
</dbReference>
<dbReference type="PROSITE" id="PS51294">
    <property type="entry name" value="HTH_MYB"/>
    <property type="match status" value="1"/>
</dbReference>
<keyword evidence="3" id="KW-0539">Nucleus</keyword>
<sequence>MVRAPFIDKNGLKKGAWSEEEDQKLRSYVQRYGHWNWRELPSEGSHNSEGEAESVLIIDTPPNIMILESSSLSPTTSSSTSELSSLSPDSGSGPISSSNIEHVCRPLPCPDQDQSGSGDFWSEPFVADNIYNQDGYNYNPTSMARVGFGLPLPCDLYFDDYSDHLLDFYQLQMQEWP</sequence>
<dbReference type="Gene3D" id="1.10.10.60">
    <property type="entry name" value="Homeodomain-like"/>
    <property type="match status" value="1"/>
</dbReference>
<dbReference type="AlphaFoldDB" id="A0A1R3KSN9"/>
<gene>
    <name evidence="7" type="ORF">COLO4_04837</name>
</gene>
<protein>
    <submittedName>
        <fullName evidence="7">Uncharacterized protein</fullName>
    </submittedName>
</protein>
<evidence type="ECO:0000259" key="5">
    <source>
        <dbReference type="PROSITE" id="PS50090"/>
    </source>
</evidence>
<proteinExistence type="predicted"/>
<evidence type="ECO:0000259" key="6">
    <source>
        <dbReference type="PROSITE" id="PS51294"/>
    </source>
</evidence>
<feature type="domain" description="HTH myb-type" evidence="6">
    <location>
        <begin position="9"/>
        <end position="39"/>
    </location>
</feature>
<dbReference type="OrthoDB" id="2143914at2759"/>
<dbReference type="CDD" id="cd00167">
    <property type="entry name" value="SANT"/>
    <property type="match status" value="1"/>
</dbReference>
<dbReference type="Pfam" id="PF00249">
    <property type="entry name" value="Myb_DNA-binding"/>
    <property type="match status" value="1"/>
</dbReference>
<dbReference type="SUPFAM" id="SSF46689">
    <property type="entry name" value="Homeodomain-like"/>
    <property type="match status" value="1"/>
</dbReference>
<comment type="subcellular location">
    <subcellularLocation>
        <location evidence="1">Nucleus</location>
    </subcellularLocation>
</comment>
<evidence type="ECO:0000313" key="8">
    <source>
        <dbReference type="Proteomes" id="UP000187203"/>
    </source>
</evidence>
<dbReference type="PROSITE" id="PS50090">
    <property type="entry name" value="MYB_LIKE"/>
    <property type="match status" value="1"/>
</dbReference>
<keyword evidence="2" id="KW-0238">DNA-binding</keyword>
<dbReference type="InterPro" id="IPR009057">
    <property type="entry name" value="Homeodomain-like_sf"/>
</dbReference>
<organism evidence="7 8">
    <name type="scientific">Corchorus olitorius</name>
    <dbReference type="NCBI Taxonomy" id="93759"/>
    <lineage>
        <taxon>Eukaryota</taxon>
        <taxon>Viridiplantae</taxon>
        <taxon>Streptophyta</taxon>
        <taxon>Embryophyta</taxon>
        <taxon>Tracheophyta</taxon>
        <taxon>Spermatophyta</taxon>
        <taxon>Magnoliopsida</taxon>
        <taxon>eudicotyledons</taxon>
        <taxon>Gunneridae</taxon>
        <taxon>Pentapetalae</taxon>
        <taxon>rosids</taxon>
        <taxon>malvids</taxon>
        <taxon>Malvales</taxon>
        <taxon>Malvaceae</taxon>
        <taxon>Grewioideae</taxon>
        <taxon>Apeibeae</taxon>
        <taxon>Corchorus</taxon>
    </lineage>
</organism>